<reference evidence="6 7" key="1">
    <citation type="journal article" date="2019" name="PLoS Biol.">
        <title>Sex chromosomes control vertical transmission of feminizing Wolbachia symbionts in an isopod.</title>
        <authorList>
            <person name="Becking T."/>
            <person name="Chebbi M.A."/>
            <person name="Giraud I."/>
            <person name="Moumen B."/>
            <person name="Laverre T."/>
            <person name="Caubet Y."/>
            <person name="Peccoud J."/>
            <person name="Gilbert C."/>
            <person name="Cordaux R."/>
        </authorList>
    </citation>
    <scope>NUCLEOTIDE SEQUENCE [LARGE SCALE GENOMIC DNA]</scope>
    <source>
        <strain evidence="6">ANa2</strain>
        <tissue evidence="6">Whole body excluding digestive tract and cuticle</tissue>
    </source>
</reference>
<dbReference type="PANTHER" id="PTHR31200:SF1">
    <property type="entry name" value="INO80 COMPLEX SUBUNIT C"/>
    <property type="match status" value="1"/>
</dbReference>
<dbReference type="AlphaFoldDB" id="A0A5N5TQ82"/>
<dbReference type="PANTHER" id="PTHR31200">
    <property type="entry name" value="INO80 COMPLEX SUBUNIT C"/>
    <property type="match status" value="1"/>
</dbReference>
<evidence type="ECO:0000259" key="5">
    <source>
        <dbReference type="SMART" id="SM00993"/>
    </source>
</evidence>
<gene>
    <name evidence="6" type="primary">Ino80c</name>
    <name evidence="6" type="ORF">Anas_02917</name>
</gene>
<dbReference type="GO" id="GO:0006338">
    <property type="term" value="P:chromatin remodeling"/>
    <property type="evidence" value="ECO:0007669"/>
    <property type="project" value="InterPro"/>
</dbReference>
<evidence type="ECO:0000313" key="7">
    <source>
        <dbReference type="Proteomes" id="UP000326759"/>
    </source>
</evidence>
<dbReference type="InterPro" id="IPR013272">
    <property type="entry name" value="Vps72/YL1_C"/>
</dbReference>
<proteinExistence type="predicted"/>
<protein>
    <submittedName>
        <fullName evidence="6">INO80 complex subunit C</fullName>
    </submittedName>
</protein>
<dbReference type="Pfam" id="PF08265">
    <property type="entry name" value="YL1_C"/>
    <property type="match status" value="1"/>
</dbReference>
<comment type="subcellular location">
    <subcellularLocation>
        <location evidence="1">Nucleus</location>
    </subcellularLocation>
</comment>
<feature type="domain" description="Vps72/YL1 C-terminal" evidence="5">
    <location>
        <begin position="74"/>
        <end position="103"/>
    </location>
</feature>
<keyword evidence="3" id="KW-0804">Transcription</keyword>
<dbReference type="InterPro" id="IPR029525">
    <property type="entry name" value="INO80C/Ies6"/>
</dbReference>
<dbReference type="SMART" id="SM00993">
    <property type="entry name" value="YL1_C"/>
    <property type="match status" value="1"/>
</dbReference>
<evidence type="ECO:0000313" key="6">
    <source>
        <dbReference type="EMBL" id="KAB7508211.1"/>
    </source>
</evidence>
<accession>A0A5N5TQ82</accession>
<evidence type="ECO:0000256" key="4">
    <source>
        <dbReference type="ARBA" id="ARBA00023242"/>
    </source>
</evidence>
<keyword evidence="2" id="KW-0805">Transcription regulation</keyword>
<evidence type="ECO:0000256" key="1">
    <source>
        <dbReference type="ARBA" id="ARBA00004123"/>
    </source>
</evidence>
<dbReference type="EMBL" id="SEYY01000010">
    <property type="protein sequence ID" value="KAB7508211.1"/>
    <property type="molecule type" value="Genomic_DNA"/>
</dbReference>
<name>A0A5N5TQ82_9CRUS</name>
<organism evidence="6 7">
    <name type="scientific">Armadillidium nasatum</name>
    <dbReference type="NCBI Taxonomy" id="96803"/>
    <lineage>
        <taxon>Eukaryota</taxon>
        <taxon>Metazoa</taxon>
        <taxon>Ecdysozoa</taxon>
        <taxon>Arthropoda</taxon>
        <taxon>Crustacea</taxon>
        <taxon>Multicrustacea</taxon>
        <taxon>Malacostraca</taxon>
        <taxon>Eumalacostraca</taxon>
        <taxon>Peracarida</taxon>
        <taxon>Isopoda</taxon>
        <taxon>Oniscidea</taxon>
        <taxon>Crinocheta</taxon>
        <taxon>Armadillidiidae</taxon>
        <taxon>Armadillidium</taxon>
    </lineage>
</organism>
<dbReference type="Proteomes" id="UP000326759">
    <property type="component" value="Unassembled WGS sequence"/>
</dbReference>
<keyword evidence="7" id="KW-1185">Reference proteome</keyword>
<evidence type="ECO:0000256" key="3">
    <source>
        <dbReference type="ARBA" id="ARBA00023163"/>
    </source>
</evidence>
<dbReference type="OrthoDB" id="49520at2759"/>
<keyword evidence="4" id="KW-0539">Nucleus</keyword>
<sequence length="124" mass="14171">MVAAEEQNEEKLTESKIPVFHNPNFKHSAIRFSKKRVWKNLKQILALEKSYIWPTDAVHYSNIEAPPSFTPAKKYSDVSGLPANYTDPLTKLRYANSSEFQYVRGLSMDIVNGLLEIRKANSIV</sequence>
<evidence type="ECO:0000256" key="2">
    <source>
        <dbReference type="ARBA" id="ARBA00023015"/>
    </source>
</evidence>
<comment type="caution">
    <text evidence="6">The sequence shown here is derived from an EMBL/GenBank/DDBJ whole genome shotgun (WGS) entry which is preliminary data.</text>
</comment>
<dbReference type="GO" id="GO:0031011">
    <property type="term" value="C:Ino80 complex"/>
    <property type="evidence" value="ECO:0007669"/>
    <property type="project" value="InterPro"/>
</dbReference>